<dbReference type="Pfam" id="PF00590">
    <property type="entry name" value="TP_methylase"/>
    <property type="match status" value="1"/>
</dbReference>
<dbReference type="InterPro" id="IPR014777">
    <property type="entry name" value="4pyrrole_Mease_sub1"/>
</dbReference>
<dbReference type="InterPro" id="IPR035996">
    <property type="entry name" value="4pyrrol_Methylase_sf"/>
</dbReference>
<dbReference type="PANTHER" id="PTHR46111:SF1">
    <property type="entry name" value="RIBOSOMAL RNA SMALL SUBUNIT METHYLTRANSFERASE I"/>
    <property type="match status" value="1"/>
</dbReference>
<dbReference type="Proteomes" id="UP000784793">
    <property type="component" value="Unassembled WGS sequence"/>
</dbReference>
<sequence length="62" mass="6907">MKRQSSYAKDEGKLYLVPTPIGNLEDITIRAKKVLTDADYVAAEDTRTSGILLEKIGVHNKM</sequence>
<evidence type="ECO:0000259" key="1">
    <source>
        <dbReference type="Pfam" id="PF00590"/>
    </source>
</evidence>
<dbReference type="GO" id="GO:0008168">
    <property type="term" value="F:methyltransferase activity"/>
    <property type="evidence" value="ECO:0007669"/>
    <property type="project" value="InterPro"/>
</dbReference>
<dbReference type="PANTHER" id="PTHR46111">
    <property type="entry name" value="RIBOSOMAL RNA SMALL SUBUNIT METHYLTRANSFERASE I"/>
    <property type="match status" value="1"/>
</dbReference>
<feature type="domain" description="Tetrapyrrole methylase" evidence="1">
    <location>
        <begin position="13"/>
        <end position="56"/>
    </location>
</feature>
<reference evidence="2" key="1">
    <citation type="journal article" date="2021" name="PeerJ">
        <title>Extensive microbial diversity within the chicken gut microbiome revealed by metagenomics and culture.</title>
        <authorList>
            <person name="Gilroy R."/>
            <person name="Ravi A."/>
            <person name="Getino M."/>
            <person name="Pursley I."/>
            <person name="Horton D.L."/>
            <person name="Alikhan N.F."/>
            <person name="Baker D."/>
            <person name="Gharbi K."/>
            <person name="Hall N."/>
            <person name="Watson M."/>
            <person name="Adriaenssens E.M."/>
            <person name="Foster-Nyarko E."/>
            <person name="Jarju S."/>
            <person name="Secka A."/>
            <person name="Antonio M."/>
            <person name="Oren A."/>
            <person name="Chaudhuri R.R."/>
            <person name="La Ragione R."/>
            <person name="Hildebrand F."/>
            <person name="Pallen M.J."/>
        </authorList>
    </citation>
    <scope>NUCLEOTIDE SEQUENCE</scope>
    <source>
        <strain evidence="2">CHK194-22301</strain>
    </source>
</reference>
<organism evidence="2 3">
    <name type="scientific">Lactobacillus crispatus</name>
    <dbReference type="NCBI Taxonomy" id="47770"/>
    <lineage>
        <taxon>Bacteria</taxon>
        <taxon>Bacillati</taxon>
        <taxon>Bacillota</taxon>
        <taxon>Bacilli</taxon>
        <taxon>Lactobacillales</taxon>
        <taxon>Lactobacillaceae</taxon>
        <taxon>Lactobacillus</taxon>
    </lineage>
</organism>
<dbReference type="AlphaFoldDB" id="A0A921K532"/>
<dbReference type="Gene3D" id="3.40.1010.10">
    <property type="entry name" value="Cobalt-precorrin-4 Transmethylase, Domain 1"/>
    <property type="match status" value="1"/>
</dbReference>
<dbReference type="SUPFAM" id="SSF53790">
    <property type="entry name" value="Tetrapyrrole methylase"/>
    <property type="match status" value="1"/>
</dbReference>
<accession>A0A921K532</accession>
<proteinExistence type="predicted"/>
<gene>
    <name evidence="2" type="ORF">K8V23_05320</name>
</gene>
<protein>
    <submittedName>
        <fullName evidence="2">16S rRNA (Cytidine(1402)-2'-O)-methyltransferase</fullName>
    </submittedName>
</protein>
<feature type="non-terminal residue" evidence="2">
    <location>
        <position position="62"/>
    </location>
</feature>
<dbReference type="InterPro" id="IPR000878">
    <property type="entry name" value="4pyrrol_Mease"/>
</dbReference>
<reference evidence="2" key="2">
    <citation type="submission" date="2021-09" db="EMBL/GenBank/DDBJ databases">
        <authorList>
            <person name="Gilroy R."/>
        </authorList>
    </citation>
    <scope>NUCLEOTIDE SEQUENCE</scope>
    <source>
        <strain evidence="2">CHK194-22301</strain>
    </source>
</reference>
<dbReference type="EMBL" id="DYXB01000086">
    <property type="protein sequence ID" value="HJF10193.1"/>
    <property type="molecule type" value="Genomic_DNA"/>
</dbReference>
<evidence type="ECO:0000313" key="3">
    <source>
        <dbReference type="Proteomes" id="UP000784793"/>
    </source>
</evidence>
<comment type="caution">
    <text evidence="2">The sequence shown here is derived from an EMBL/GenBank/DDBJ whole genome shotgun (WGS) entry which is preliminary data.</text>
</comment>
<evidence type="ECO:0000313" key="2">
    <source>
        <dbReference type="EMBL" id="HJF10193.1"/>
    </source>
</evidence>
<name>A0A921K532_9LACO</name>
<dbReference type="InterPro" id="IPR008189">
    <property type="entry name" value="rRNA_ssu_MeTfrase_I"/>
</dbReference>